<evidence type="ECO:0000259" key="7">
    <source>
        <dbReference type="Pfam" id="PF26578"/>
    </source>
</evidence>
<proteinExistence type="inferred from homology"/>
<dbReference type="InterPro" id="IPR058888">
    <property type="entry name" value="LLG1-like"/>
</dbReference>
<dbReference type="GO" id="GO:0006952">
    <property type="term" value="P:defense response"/>
    <property type="evidence" value="ECO:0007669"/>
    <property type="project" value="UniProtKB-KW"/>
</dbReference>
<dbReference type="PANTHER" id="PTHR31533:SF2">
    <property type="entry name" value="GPI-ANCHORED PROTEIN LLG1"/>
    <property type="match status" value="1"/>
</dbReference>
<evidence type="ECO:0000256" key="5">
    <source>
        <dbReference type="ARBA" id="ARBA00022821"/>
    </source>
</evidence>
<keyword evidence="2" id="KW-0433">Leucine-rich repeat</keyword>
<evidence type="ECO:0000313" key="9">
    <source>
        <dbReference type="Proteomes" id="UP000734854"/>
    </source>
</evidence>
<dbReference type="InterPro" id="IPR038005">
    <property type="entry name" value="RX-like_CC"/>
</dbReference>
<keyword evidence="4" id="KW-0547">Nucleotide-binding</keyword>
<keyword evidence="5" id="KW-0611">Plant defense</keyword>
<evidence type="ECO:0000256" key="3">
    <source>
        <dbReference type="ARBA" id="ARBA00022737"/>
    </source>
</evidence>
<feature type="domain" description="GPI-anchored protein LLG1-like" evidence="7">
    <location>
        <begin position="209"/>
        <end position="285"/>
    </location>
</feature>
<dbReference type="PANTHER" id="PTHR31533">
    <property type="entry name" value="GPI-ANCHORED PROTEIN LLG1-RELATED-RELATED"/>
    <property type="match status" value="1"/>
</dbReference>
<evidence type="ECO:0000259" key="6">
    <source>
        <dbReference type="Pfam" id="PF18052"/>
    </source>
</evidence>
<dbReference type="Pfam" id="PF26578">
    <property type="entry name" value="LLG1"/>
    <property type="match status" value="1"/>
</dbReference>
<organism evidence="8 9">
    <name type="scientific">Zingiber officinale</name>
    <name type="common">Ginger</name>
    <name type="synonym">Amomum zingiber</name>
    <dbReference type="NCBI Taxonomy" id="94328"/>
    <lineage>
        <taxon>Eukaryota</taxon>
        <taxon>Viridiplantae</taxon>
        <taxon>Streptophyta</taxon>
        <taxon>Embryophyta</taxon>
        <taxon>Tracheophyta</taxon>
        <taxon>Spermatophyta</taxon>
        <taxon>Magnoliopsida</taxon>
        <taxon>Liliopsida</taxon>
        <taxon>Zingiberales</taxon>
        <taxon>Zingiberaceae</taxon>
        <taxon>Zingiber</taxon>
    </lineage>
</organism>
<dbReference type="Proteomes" id="UP000734854">
    <property type="component" value="Unassembled WGS sequence"/>
</dbReference>
<evidence type="ECO:0008006" key="10">
    <source>
        <dbReference type="Google" id="ProtNLM"/>
    </source>
</evidence>
<comment type="similarity">
    <text evidence="1">Belongs to the disease resistance NB-LRR family.</text>
</comment>
<accession>A0A8J5CB47</accession>
<gene>
    <name evidence="8" type="ORF">ZIOFF_068949</name>
</gene>
<comment type="caution">
    <text evidence="8">The sequence shown here is derived from an EMBL/GenBank/DDBJ whole genome shotgun (WGS) entry which is preliminary data.</text>
</comment>
<dbReference type="EMBL" id="JACMSC010000020">
    <property type="protein sequence ID" value="KAG6471507.1"/>
    <property type="molecule type" value="Genomic_DNA"/>
</dbReference>
<dbReference type="CDD" id="cd14798">
    <property type="entry name" value="RX-CC_like"/>
    <property type="match status" value="1"/>
</dbReference>
<keyword evidence="9" id="KW-1185">Reference proteome</keyword>
<dbReference type="Gene3D" id="1.20.5.4130">
    <property type="match status" value="1"/>
</dbReference>
<keyword evidence="3" id="KW-0677">Repeat</keyword>
<dbReference type="InterPro" id="IPR039307">
    <property type="entry name" value="LORELEI-like"/>
</dbReference>
<reference evidence="8 9" key="1">
    <citation type="submission" date="2020-08" db="EMBL/GenBank/DDBJ databases">
        <title>Plant Genome Project.</title>
        <authorList>
            <person name="Zhang R.-G."/>
        </authorList>
    </citation>
    <scope>NUCLEOTIDE SEQUENCE [LARGE SCALE GENOMIC DNA]</scope>
    <source>
        <tissue evidence="8">Rhizome</tissue>
    </source>
</reference>
<dbReference type="AlphaFoldDB" id="A0A8J5CB47"/>
<protein>
    <recommendedName>
        <fullName evidence="10">Rx N-terminal domain-containing protein</fullName>
    </recommendedName>
</protein>
<evidence type="ECO:0000256" key="2">
    <source>
        <dbReference type="ARBA" id="ARBA00022614"/>
    </source>
</evidence>
<evidence type="ECO:0000313" key="8">
    <source>
        <dbReference type="EMBL" id="KAG6471507.1"/>
    </source>
</evidence>
<name>A0A8J5CB47_ZINOF</name>
<sequence length="481" mass="53746">MARVDLRCALQRLDSLLVREQLLQGFNNGIKDIRDELESLKKFLSEADAGEDKDELKVWMRQVREVAYDIEDLLEEYMIHFGQPQRQGFLGFLSKTIHNIKHLRTHRRMCITIQDIKARLHEISGRSSIHRLEFWGKKEVGRDGFGSQYYLARRSPPPCIGADGRFYLHLSPNLRAGVLPLTYIWIDNVLKSRGSAGRSLLQAQSSCPIDFENLNYTIITSMCKGPQYPANFCCTAFKEFACPYADQLNDASNDCATTMFSYINLYGKYPPGLFASECREGNQGLACDALPPGSESADASFAMTVQRSTSLFLYCSSLACLYLSRVMLNVLHDQLFIKMDGSDSKRKNLLLNQRDVTVTGIPFSARLLLLASARDFNSATLHDSSSYLYCDAVVDSDKIIIDDIVDSDILDVTGVIDDDGSVGETQESLPLTILLPAEPAFVLFDDGSVGETQELLPLIISVESVEPAFVLSDDGSIVFWN</sequence>
<dbReference type="GO" id="GO:0000166">
    <property type="term" value="F:nucleotide binding"/>
    <property type="evidence" value="ECO:0007669"/>
    <property type="project" value="UniProtKB-KW"/>
</dbReference>
<evidence type="ECO:0000256" key="1">
    <source>
        <dbReference type="ARBA" id="ARBA00008894"/>
    </source>
</evidence>
<dbReference type="InterPro" id="IPR041118">
    <property type="entry name" value="Rx_N"/>
</dbReference>
<evidence type="ECO:0000256" key="4">
    <source>
        <dbReference type="ARBA" id="ARBA00022741"/>
    </source>
</evidence>
<feature type="domain" description="Disease resistance N-terminal" evidence="6">
    <location>
        <begin position="8"/>
        <end position="87"/>
    </location>
</feature>
<dbReference type="Pfam" id="PF18052">
    <property type="entry name" value="Rx_N"/>
    <property type="match status" value="1"/>
</dbReference>